<feature type="domain" description="CASTOR ACT" evidence="1">
    <location>
        <begin position="2"/>
        <end position="42"/>
    </location>
</feature>
<gene>
    <name evidence="2" type="ORF">HDA39_001548</name>
</gene>
<sequence>MLAAIVQPLAAAGLSVYAVSTYQADLVLVAAGSLAQAITTLETAGHTVVT</sequence>
<dbReference type="AlphaFoldDB" id="A0A7W9J3B5"/>
<dbReference type="SUPFAM" id="SSF55021">
    <property type="entry name" value="ACT-like"/>
    <property type="match status" value="1"/>
</dbReference>
<comment type="caution">
    <text evidence="2">The sequence shown here is derived from an EMBL/GenBank/DDBJ whole genome shotgun (WGS) entry which is preliminary data.</text>
</comment>
<keyword evidence="3" id="KW-1185">Reference proteome</keyword>
<dbReference type="EMBL" id="JACHMY010000001">
    <property type="protein sequence ID" value="MBB5834814.1"/>
    <property type="molecule type" value="Genomic_DNA"/>
</dbReference>
<organism evidence="2 3">
    <name type="scientific">Kribbella italica</name>
    <dbReference type="NCBI Taxonomy" id="1540520"/>
    <lineage>
        <taxon>Bacteria</taxon>
        <taxon>Bacillati</taxon>
        <taxon>Actinomycetota</taxon>
        <taxon>Actinomycetes</taxon>
        <taxon>Propionibacteriales</taxon>
        <taxon>Kribbellaceae</taxon>
        <taxon>Kribbella</taxon>
    </lineage>
</organism>
<name>A0A7W9J3B5_9ACTN</name>
<evidence type="ECO:0000313" key="2">
    <source>
        <dbReference type="EMBL" id="MBB5834814.1"/>
    </source>
</evidence>
<dbReference type="InterPro" id="IPR027795">
    <property type="entry name" value="CASTOR_ACT_dom"/>
</dbReference>
<dbReference type="Gene3D" id="3.30.2130.10">
    <property type="entry name" value="VC0802-like"/>
    <property type="match status" value="1"/>
</dbReference>
<dbReference type="Pfam" id="PF13840">
    <property type="entry name" value="ACT_7"/>
    <property type="match status" value="1"/>
</dbReference>
<dbReference type="InterPro" id="IPR045865">
    <property type="entry name" value="ACT-like_dom_sf"/>
</dbReference>
<evidence type="ECO:0000313" key="3">
    <source>
        <dbReference type="Proteomes" id="UP000549971"/>
    </source>
</evidence>
<accession>A0A7W9J3B5</accession>
<protein>
    <recommendedName>
        <fullName evidence="1">CASTOR ACT domain-containing protein</fullName>
    </recommendedName>
</protein>
<dbReference type="Proteomes" id="UP000549971">
    <property type="component" value="Unassembled WGS sequence"/>
</dbReference>
<proteinExistence type="predicted"/>
<evidence type="ECO:0000259" key="1">
    <source>
        <dbReference type="Pfam" id="PF13840"/>
    </source>
</evidence>
<dbReference type="RefSeq" id="WP_184794533.1">
    <property type="nucleotide sequence ID" value="NZ_JACHMY010000001.1"/>
</dbReference>
<reference evidence="2 3" key="1">
    <citation type="submission" date="2020-08" db="EMBL/GenBank/DDBJ databases">
        <title>Sequencing the genomes of 1000 actinobacteria strains.</title>
        <authorList>
            <person name="Klenk H.-P."/>
        </authorList>
    </citation>
    <scope>NUCLEOTIDE SEQUENCE [LARGE SCALE GENOMIC DNA]</scope>
    <source>
        <strain evidence="2 3">DSM 28967</strain>
    </source>
</reference>